<dbReference type="Proteomes" id="UP000244013">
    <property type="component" value="Unassembled WGS sequence"/>
</dbReference>
<sequence>MKMARPWCFATLSLAGCGAEPLCSSDVTHVARDIGSDRYTVTATRNCGATTGYATILRIGRASEPQSAATEVFVADSNHGAAAEGPRGAIWLKVVWTAPGQLSVAYDSRARVFKHVLDAKGASVRYTASDPYLRL</sequence>
<protein>
    <recommendedName>
        <fullName evidence="3">Lipoprotein</fullName>
    </recommendedName>
</protein>
<dbReference type="PROSITE" id="PS51257">
    <property type="entry name" value="PROKAR_LIPOPROTEIN"/>
    <property type="match status" value="1"/>
</dbReference>
<evidence type="ECO:0000313" key="1">
    <source>
        <dbReference type="EMBL" id="PTW46810.1"/>
    </source>
</evidence>
<comment type="caution">
    <text evidence="1">The sequence shown here is derived from an EMBL/GenBank/DDBJ whole genome shotgun (WGS) entry which is preliminary data.</text>
</comment>
<organism evidence="1 2">
    <name type="scientific">Sphingomonas faeni</name>
    <dbReference type="NCBI Taxonomy" id="185950"/>
    <lineage>
        <taxon>Bacteria</taxon>
        <taxon>Pseudomonadati</taxon>
        <taxon>Pseudomonadota</taxon>
        <taxon>Alphaproteobacteria</taxon>
        <taxon>Sphingomonadales</taxon>
        <taxon>Sphingomonadaceae</taxon>
        <taxon>Sphingomonas</taxon>
    </lineage>
</organism>
<dbReference type="EMBL" id="QAYE01000004">
    <property type="protein sequence ID" value="PTW46810.1"/>
    <property type="molecule type" value="Genomic_DNA"/>
</dbReference>
<evidence type="ECO:0000313" key="2">
    <source>
        <dbReference type="Proteomes" id="UP000244013"/>
    </source>
</evidence>
<accession>A0A2T5U5S4</accession>
<name>A0A2T5U5S4_9SPHN</name>
<proteinExistence type="predicted"/>
<evidence type="ECO:0008006" key="3">
    <source>
        <dbReference type="Google" id="ProtNLM"/>
    </source>
</evidence>
<dbReference type="AlphaFoldDB" id="A0A2T5U5S4"/>
<reference evidence="1 2" key="1">
    <citation type="submission" date="2018-04" db="EMBL/GenBank/DDBJ databases">
        <title>Genomic Encyclopedia of Type Strains, Phase III (KMG-III): the genomes of soil and plant-associated and newly described type strains.</title>
        <authorList>
            <person name="Whitman W."/>
        </authorList>
    </citation>
    <scope>NUCLEOTIDE SEQUENCE [LARGE SCALE GENOMIC DNA]</scope>
    <source>
        <strain evidence="1 2">MA-olki</strain>
    </source>
</reference>
<gene>
    <name evidence="1" type="ORF">C8J25_104146</name>
</gene>